<evidence type="ECO:0000259" key="7">
    <source>
        <dbReference type="Pfam" id="PF00535"/>
    </source>
</evidence>
<dbReference type="Gene3D" id="3.40.50.11090">
    <property type="match status" value="1"/>
</dbReference>
<dbReference type="InterPro" id="IPR013216">
    <property type="entry name" value="Methyltransf_11"/>
</dbReference>
<proteinExistence type="inferred from homology"/>
<dbReference type="SUPFAM" id="SSF53335">
    <property type="entry name" value="S-adenosyl-L-methionine-dependent methyltransferases"/>
    <property type="match status" value="1"/>
</dbReference>
<feature type="domain" description="Glycosyltransferase 2-like" evidence="7">
    <location>
        <begin position="656"/>
        <end position="834"/>
    </location>
</feature>
<organism evidence="9 10">
    <name type="scientific">Paenibacillus nasutitermitis</name>
    <dbReference type="NCBI Taxonomy" id="1652958"/>
    <lineage>
        <taxon>Bacteria</taxon>
        <taxon>Bacillati</taxon>
        <taxon>Bacillota</taxon>
        <taxon>Bacilli</taxon>
        <taxon>Bacillales</taxon>
        <taxon>Paenibacillaceae</taxon>
        <taxon>Paenibacillus</taxon>
    </lineage>
</organism>
<comment type="caution">
    <text evidence="9">The sequence shown here is derived from an EMBL/GenBank/DDBJ whole genome shotgun (WGS) entry which is preliminary data.</text>
</comment>
<reference evidence="9" key="1">
    <citation type="journal article" date="2014" name="Int. J. Syst. Evol. Microbiol.">
        <title>Complete genome sequence of Corynebacterium casei LMG S-19264T (=DSM 44701T), isolated from a smear-ripened cheese.</title>
        <authorList>
            <consortium name="US DOE Joint Genome Institute (JGI-PGF)"/>
            <person name="Walter F."/>
            <person name="Albersmeier A."/>
            <person name="Kalinowski J."/>
            <person name="Ruckert C."/>
        </authorList>
    </citation>
    <scope>NUCLEOTIDE SEQUENCE</scope>
    <source>
        <strain evidence="9">CGMCC 1.15178</strain>
    </source>
</reference>
<dbReference type="InterPro" id="IPR001296">
    <property type="entry name" value="Glyco_trans_1"/>
</dbReference>
<protein>
    <recommendedName>
        <fullName evidence="11">Glycosyltransferase</fullName>
    </recommendedName>
</protein>
<evidence type="ECO:0008006" key="11">
    <source>
        <dbReference type="Google" id="ProtNLM"/>
    </source>
</evidence>
<sequence>MKNLYEIPFDQYQRYEICSRLIRDYCNQVQNKNKKLKILDVGGFFFNEDGSPWLPAVHFLKNHEVLVIDTFEAVTENYMKSDGRDLPFKDDHFDFVISNDVFEHIPPADRATFLIELIRVSNDYVILNNPHYTTKTVSAEKMLYEFLVTALNHEHEMLGEHIKYGLPSINEVENILADHPFKYKYYFSGSIDNWIYLMMLRHELYSRGVDHETVRLFDSYTNEFHFDDEMNLVEGYRSTFIISKKQNNELLQRNFLENSEKKKSLKIELPFASVFNLYQLKKDNEHKSKLDLFYSNPEHTLDRMSRNTKIKQTFFCNSNSMHRIGVLCATYQEKISGTLKVNINETKSMKEIYNRTIQLGHVVDNEWLYFDFVPLFDSNNSEYIITIEQLSETPGVSLYYSQKNRYGQLYMNEDQITGALCLQVYVREMKLGEAYYAVQEENSNIQSVLNELKLEQMEIKQKSNLLKLENENYKKLLEKEGSIIELINNEKYGLDEKIKNLENTIEQHNIKLNEQGVAIQLKNEELSWKDTLIHEKNNELVTVFNTTSWKVTRVLRWMSAQKRTSSNKMRLIKHLLKKNGGIVKGPFVLSYKTVNAVRKEGFVGIKNRILINKAVTDNIAISPMVDSKEKRPDYFKVGSFSHGGLVLKERSQVVEIIICVHNALEDIRRCIYSIIQYTHQPYSIIVVDDGSESETKQFLEKMLSSQNISSLIRNDKAKGYTFAANQGLKASKANYVILLNSDTIVTEYWIDKMVMCAESDSSIGMVGPLSNTASWQSVPKIEQDEDWSDNELPPEISISEMGTLIERYSAHTYPRISFLNGFCLMIKREVIDRIGYFDEETFGRGYGEENDYCIRVRKQGWELAIADDVYIFHAQSKSYSHEKRKILAQQADAALINKHGHSVILEGVHKCHHDRVLEGIRARVLQMFEREQIISKGKEKWEGLSIAIVLPIIEVSGGANVIIQESKAMLEMGIDVRIINLTRHQDTFSKSYNMLLNKVPIIFADEESDIKSIVEKFDVVVATSYNSVKWLDGVESTRAYYIQDFEPYFFEINSPPYKEAWDSYQLFPDLQRVTKTEWNMKEINKQIGVGASVIGASVNLDLFRPRTRVGSEWPNRPLRIAAMIRPSTPRRNPKLTMEVLENITELHGDKIEVILFGCDTDDHGFQQLPHNFKWINAGVLASEELAWLLNEIDIFIDLSSFQAMGLTAMEAMACGAAVITPQNGGTNSFVEDQVNGLIVNTESKEECLKALKKLVDDYDFRTKLQQNAIKDICQFSVEKVVNKFLETIT</sequence>
<dbReference type="PANTHER" id="PTHR43179:SF12">
    <property type="entry name" value="GALACTOFURANOSYLTRANSFERASE GLFT2"/>
    <property type="match status" value="1"/>
</dbReference>
<dbReference type="RefSeq" id="WP_188996629.1">
    <property type="nucleotide sequence ID" value="NZ_BMHP01000004.1"/>
</dbReference>
<keyword evidence="3" id="KW-0328">Glycosyltransferase</keyword>
<dbReference type="PANTHER" id="PTHR43179">
    <property type="entry name" value="RHAMNOSYLTRANSFERASE WBBL"/>
    <property type="match status" value="1"/>
</dbReference>
<dbReference type="Pfam" id="PF00535">
    <property type="entry name" value="Glycos_transf_2"/>
    <property type="match status" value="1"/>
</dbReference>
<dbReference type="Proteomes" id="UP000612456">
    <property type="component" value="Unassembled WGS sequence"/>
</dbReference>
<comment type="similarity">
    <text evidence="2">Belongs to the glycosyltransferase 2 family.</text>
</comment>
<dbReference type="GO" id="GO:0016757">
    <property type="term" value="F:glycosyltransferase activity"/>
    <property type="evidence" value="ECO:0007669"/>
    <property type="project" value="UniProtKB-KW"/>
</dbReference>
<evidence type="ECO:0000256" key="1">
    <source>
        <dbReference type="ARBA" id="ARBA00004776"/>
    </source>
</evidence>
<gene>
    <name evidence="9" type="ORF">GCM10010911_52390</name>
</gene>
<keyword evidence="5" id="KW-0175">Coiled coil</keyword>
<feature type="coiled-coil region" evidence="5">
    <location>
        <begin position="438"/>
        <end position="518"/>
    </location>
</feature>
<name>A0A916ZBZ0_9BACL</name>
<dbReference type="InterPro" id="IPR029044">
    <property type="entry name" value="Nucleotide-diphossugar_trans"/>
</dbReference>
<dbReference type="SUPFAM" id="SSF53448">
    <property type="entry name" value="Nucleotide-diphospho-sugar transferases"/>
    <property type="match status" value="1"/>
</dbReference>
<accession>A0A916ZBZ0</accession>
<feature type="domain" description="Glycosyl transferase family 1" evidence="6">
    <location>
        <begin position="1128"/>
        <end position="1270"/>
    </location>
</feature>
<dbReference type="Pfam" id="PF08241">
    <property type="entry name" value="Methyltransf_11"/>
    <property type="match status" value="1"/>
</dbReference>
<feature type="domain" description="Methyltransferase type 11" evidence="8">
    <location>
        <begin position="77"/>
        <end position="120"/>
    </location>
</feature>
<keyword evidence="4" id="KW-0808">Transferase</keyword>
<dbReference type="GO" id="GO:0008757">
    <property type="term" value="F:S-adenosylmethionine-dependent methyltransferase activity"/>
    <property type="evidence" value="ECO:0007669"/>
    <property type="project" value="InterPro"/>
</dbReference>
<dbReference type="InterPro" id="IPR001173">
    <property type="entry name" value="Glyco_trans_2-like"/>
</dbReference>
<comment type="pathway">
    <text evidence="1">Cell wall biogenesis; cell wall polysaccharide biosynthesis.</text>
</comment>
<dbReference type="CDD" id="cd03801">
    <property type="entry name" value="GT4_PimA-like"/>
    <property type="match status" value="1"/>
</dbReference>
<evidence type="ECO:0000256" key="3">
    <source>
        <dbReference type="ARBA" id="ARBA00022676"/>
    </source>
</evidence>
<evidence type="ECO:0000259" key="8">
    <source>
        <dbReference type="Pfam" id="PF08241"/>
    </source>
</evidence>
<dbReference type="Gene3D" id="3.90.550.10">
    <property type="entry name" value="Spore Coat Polysaccharide Biosynthesis Protein SpsA, Chain A"/>
    <property type="match status" value="1"/>
</dbReference>
<keyword evidence="10" id="KW-1185">Reference proteome</keyword>
<evidence type="ECO:0000259" key="6">
    <source>
        <dbReference type="Pfam" id="PF00534"/>
    </source>
</evidence>
<dbReference type="InterPro" id="IPR029063">
    <property type="entry name" value="SAM-dependent_MTases_sf"/>
</dbReference>
<evidence type="ECO:0000313" key="10">
    <source>
        <dbReference type="Proteomes" id="UP000612456"/>
    </source>
</evidence>
<evidence type="ECO:0000313" key="9">
    <source>
        <dbReference type="EMBL" id="GGD87484.1"/>
    </source>
</evidence>
<evidence type="ECO:0000256" key="2">
    <source>
        <dbReference type="ARBA" id="ARBA00006739"/>
    </source>
</evidence>
<dbReference type="Gene3D" id="3.40.50.150">
    <property type="entry name" value="Vaccinia Virus protein VP39"/>
    <property type="match status" value="1"/>
</dbReference>
<dbReference type="CDD" id="cd04186">
    <property type="entry name" value="GT_2_like_c"/>
    <property type="match status" value="1"/>
</dbReference>
<dbReference type="EMBL" id="BMHP01000004">
    <property type="protein sequence ID" value="GGD87484.1"/>
    <property type="molecule type" value="Genomic_DNA"/>
</dbReference>
<dbReference type="Gene3D" id="3.40.50.2000">
    <property type="entry name" value="Glycogen Phosphorylase B"/>
    <property type="match status" value="1"/>
</dbReference>
<evidence type="ECO:0000256" key="5">
    <source>
        <dbReference type="SAM" id="Coils"/>
    </source>
</evidence>
<dbReference type="Pfam" id="PF00534">
    <property type="entry name" value="Glycos_transf_1"/>
    <property type="match status" value="1"/>
</dbReference>
<reference evidence="9" key="2">
    <citation type="submission" date="2020-09" db="EMBL/GenBank/DDBJ databases">
        <authorList>
            <person name="Sun Q."/>
            <person name="Zhou Y."/>
        </authorList>
    </citation>
    <scope>NUCLEOTIDE SEQUENCE</scope>
    <source>
        <strain evidence="9">CGMCC 1.15178</strain>
    </source>
</reference>
<dbReference type="SUPFAM" id="SSF53756">
    <property type="entry name" value="UDP-Glycosyltransferase/glycogen phosphorylase"/>
    <property type="match status" value="1"/>
</dbReference>
<evidence type="ECO:0000256" key="4">
    <source>
        <dbReference type="ARBA" id="ARBA00022679"/>
    </source>
</evidence>